<name>A0A127PCG9_9BURK</name>
<evidence type="ECO:0000313" key="3">
    <source>
        <dbReference type="EMBL" id="AMO95529.1"/>
    </source>
</evidence>
<protein>
    <recommendedName>
        <fullName evidence="5">Immunity protein 72 of polymorphic toxin system</fullName>
    </recommendedName>
</protein>
<dbReference type="Pfam" id="PF15602">
    <property type="entry name" value="Imm71"/>
    <property type="match status" value="1"/>
</dbReference>
<reference evidence="3 4" key="1">
    <citation type="submission" date="2015-11" db="EMBL/GenBank/DDBJ databases">
        <title>Exploring the genomic traits of fungus-feeding bacterial genus Collimonas.</title>
        <authorList>
            <person name="Song C."/>
            <person name="Schmidt R."/>
            <person name="de Jager V."/>
            <person name="Krzyzanowska D."/>
            <person name="Jongedijk E."/>
            <person name="Cankar K."/>
            <person name="Beekwilder J."/>
            <person name="van Veen A."/>
            <person name="de Boer W."/>
            <person name="van Veen J.A."/>
            <person name="Garbeva P."/>
        </authorList>
    </citation>
    <scope>NUCLEOTIDE SEQUENCE [LARGE SCALE GENOMIC DNA]</scope>
    <source>
        <strain evidence="3 4">Ter6</strain>
    </source>
</reference>
<accession>A0A127PCG9</accession>
<dbReference type="InterPro" id="IPR028950">
    <property type="entry name" value="Imm71"/>
</dbReference>
<evidence type="ECO:0000313" key="4">
    <source>
        <dbReference type="Proteomes" id="UP000072421"/>
    </source>
</evidence>
<dbReference type="PATRIC" id="fig|158899.10.peg.2855"/>
<feature type="domain" description="Immunity protein 71" evidence="2">
    <location>
        <begin position="17"/>
        <end position="123"/>
    </location>
</feature>
<dbReference type="Pfam" id="PF15584">
    <property type="entry name" value="Imm72"/>
    <property type="match status" value="1"/>
</dbReference>
<sequence length="338" mass="38137">MGLFDIFKTQWSAGKMTPDDRKKLFWYLKRRTSYTAWKRAADAFDAFAVIFKKQIVEEPHAKGLMDGTYWEPYYSEILKAQVLYEQGLELLLQGDRNVWLYNDRGILGDAGTIANSWYSELVNNGARGDHFYDGKYVDEMTDAIKVFDIASRDAGYIQSMMADAPAPECWTTFWHDTFAKLPIPGQLPDVPIPTSEVLIKTNDEVAVFGIYEPQVKDGCMNYLLAGAPAPKLEVTDGTYVVGQPISVTWRLIWEDTRYFDGAIPEEESLYFPIETKIAKPAVVPTLPDSQPSAATGEPCPQSGNWVVLDDINGKQAFQKGERLPQYQGRDVIWLLVSS</sequence>
<organism evidence="3">
    <name type="scientific">Collimonas fungivorans</name>
    <dbReference type="NCBI Taxonomy" id="158899"/>
    <lineage>
        <taxon>Bacteria</taxon>
        <taxon>Pseudomonadati</taxon>
        <taxon>Pseudomonadota</taxon>
        <taxon>Betaproteobacteria</taxon>
        <taxon>Burkholderiales</taxon>
        <taxon>Oxalobacteraceae</taxon>
        <taxon>Collimonas</taxon>
    </lineage>
</organism>
<evidence type="ECO:0000259" key="1">
    <source>
        <dbReference type="Pfam" id="PF15584"/>
    </source>
</evidence>
<proteinExistence type="predicted"/>
<dbReference type="AlphaFoldDB" id="A0A127PCG9"/>
<evidence type="ECO:0008006" key="5">
    <source>
        <dbReference type="Google" id="ProtNLM"/>
    </source>
</evidence>
<feature type="domain" description="Immunity protein 72" evidence="1">
    <location>
        <begin position="215"/>
        <end position="271"/>
    </location>
</feature>
<dbReference type="EMBL" id="CP013232">
    <property type="protein sequence ID" value="AMO95529.1"/>
    <property type="molecule type" value="Genomic_DNA"/>
</dbReference>
<evidence type="ECO:0000259" key="2">
    <source>
        <dbReference type="Pfam" id="PF15602"/>
    </source>
</evidence>
<gene>
    <name evidence="3" type="ORF">CFter6_2862</name>
</gene>
<dbReference type="InterPro" id="IPR028966">
    <property type="entry name" value="Imm72"/>
</dbReference>
<dbReference type="Proteomes" id="UP000072421">
    <property type="component" value="Chromosome"/>
</dbReference>